<accession>A0A0A9FMU5</accession>
<dbReference type="AlphaFoldDB" id="A0A0A9FMU5"/>
<reference evidence="1" key="1">
    <citation type="submission" date="2014-09" db="EMBL/GenBank/DDBJ databases">
        <authorList>
            <person name="Magalhaes I.L.F."/>
            <person name="Oliveira U."/>
            <person name="Santos F.R."/>
            <person name="Vidigal T.H.D.A."/>
            <person name="Brescovit A.D."/>
            <person name="Santos A.J."/>
        </authorList>
    </citation>
    <scope>NUCLEOTIDE SEQUENCE</scope>
    <source>
        <tissue evidence="1">Shoot tissue taken approximately 20 cm above the soil surface</tissue>
    </source>
</reference>
<name>A0A0A9FMU5_ARUDO</name>
<reference evidence="1" key="2">
    <citation type="journal article" date="2015" name="Data Brief">
        <title>Shoot transcriptome of the giant reed, Arundo donax.</title>
        <authorList>
            <person name="Barrero R.A."/>
            <person name="Guerrero F.D."/>
            <person name="Moolhuijzen P."/>
            <person name="Goolsby J.A."/>
            <person name="Tidwell J."/>
            <person name="Bellgard S.E."/>
            <person name="Bellgard M.I."/>
        </authorList>
    </citation>
    <scope>NUCLEOTIDE SEQUENCE</scope>
    <source>
        <tissue evidence="1">Shoot tissue taken approximately 20 cm above the soil surface</tissue>
    </source>
</reference>
<evidence type="ECO:0000313" key="1">
    <source>
        <dbReference type="EMBL" id="JAE11621.1"/>
    </source>
</evidence>
<sequence>MAGTSTSPLLDLGSLVGTFFSLAWRSWQRGYLLRRESWIGAVDLAHLCTRLR</sequence>
<proteinExistence type="predicted"/>
<protein>
    <submittedName>
        <fullName evidence="1">Uncharacterized protein</fullName>
    </submittedName>
</protein>
<dbReference type="EMBL" id="GBRH01186275">
    <property type="protein sequence ID" value="JAE11621.1"/>
    <property type="molecule type" value="Transcribed_RNA"/>
</dbReference>
<organism evidence="1">
    <name type="scientific">Arundo donax</name>
    <name type="common">Giant reed</name>
    <name type="synonym">Donax arundinaceus</name>
    <dbReference type="NCBI Taxonomy" id="35708"/>
    <lineage>
        <taxon>Eukaryota</taxon>
        <taxon>Viridiplantae</taxon>
        <taxon>Streptophyta</taxon>
        <taxon>Embryophyta</taxon>
        <taxon>Tracheophyta</taxon>
        <taxon>Spermatophyta</taxon>
        <taxon>Magnoliopsida</taxon>
        <taxon>Liliopsida</taxon>
        <taxon>Poales</taxon>
        <taxon>Poaceae</taxon>
        <taxon>PACMAD clade</taxon>
        <taxon>Arundinoideae</taxon>
        <taxon>Arundineae</taxon>
        <taxon>Arundo</taxon>
    </lineage>
</organism>